<reference evidence="2 3" key="1">
    <citation type="journal article" date="2017" name="Int. J. Syst. Evol. Microbiol.">
        <title>Bacillus notoginsengisoli sp. nov., a novel bacterium isolated from the rhizosphere of Panax notoginseng.</title>
        <authorList>
            <person name="Zhang M.Y."/>
            <person name="Cheng J."/>
            <person name="Cai Y."/>
            <person name="Zhang T.Y."/>
            <person name="Wu Y.Y."/>
            <person name="Manikprabhu D."/>
            <person name="Li W.J."/>
            <person name="Zhang Y.X."/>
        </authorList>
    </citation>
    <scope>NUCLEOTIDE SEQUENCE [LARGE SCALE GENOMIC DNA]</scope>
    <source>
        <strain evidence="2 3">JCM 30743</strain>
    </source>
</reference>
<gene>
    <name evidence="2" type="ORF">D1B31_13480</name>
</gene>
<feature type="region of interest" description="Disordered" evidence="1">
    <location>
        <begin position="1"/>
        <end position="30"/>
    </location>
</feature>
<evidence type="ECO:0000313" key="2">
    <source>
        <dbReference type="EMBL" id="RHW38974.1"/>
    </source>
</evidence>
<feature type="compositionally biased region" description="Gly residues" evidence="1">
    <location>
        <begin position="1"/>
        <end position="11"/>
    </location>
</feature>
<protein>
    <submittedName>
        <fullName evidence="2">Uncharacterized protein</fullName>
    </submittedName>
</protein>
<name>A0A417YSK1_9BACI</name>
<keyword evidence="3" id="KW-1185">Reference proteome</keyword>
<comment type="caution">
    <text evidence="2">The sequence shown here is derived from an EMBL/GenBank/DDBJ whole genome shotgun (WGS) entry which is preliminary data.</text>
</comment>
<organism evidence="2 3">
    <name type="scientific">Neobacillus notoginsengisoli</name>
    <dbReference type="NCBI Taxonomy" id="1578198"/>
    <lineage>
        <taxon>Bacteria</taxon>
        <taxon>Bacillati</taxon>
        <taxon>Bacillota</taxon>
        <taxon>Bacilli</taxon>
        <taxon>Bacillales</taxon>
        <taxon>Bacillaceae</taxon>
        <taxon>Neobacillus</taxon>
    </lineage>
</organism>
<dbReference type="AlphaFoldDB" id="A0A417YSK1"/>
<proteinExistence type="predicted"/>
<evidence type="ECO:0000256" key="1">
    <source>
        <dbReference type="SAM" id="MobiDB-lite"/>
    </source>
</evidence>
<sequence>MNSDASGGGKSPAGKPSIPKNGGGMKRNGLNRVGFLAPFQTKIYAKGNQDWFLMPFQTKNLAKSNQDGVLVPFQTKNLAKSNQE</sequence>
<dbReference type="EMBL" id="QWEG01000008">
    <property type="protein sequence ID" value="RHW38974.1"/>
    <property type="molecule type" value="Genomic_DNA"/>
</dbReference>
<dbReference type="Proteomes" id="UP000284416">
    <property type="component" value="Unassembled WGS sequence"/>
</dbReference>
<accession>A0A417YSK1</accession>
<evidence type="ECO:0000313" key="3">
    <source>
        <dbReference type="Proteomes" id="UP000284416"/>
    </source>
</evidence>